<proteinExistence type="predicted"/>
<sequence>MYKTFVQQEYEDSISTALLEEIGMYEDLDGIDIITDARHGWRKNAKDTSVVAVGEKSHKILNYVHITTANDPEEVTRKVLVKGKEVNIKSVELEDNSGKCRLTLWRNHADSNVAVGSYVRATELVVQTYKEEKSLSTTYKTKLACPEETRESVLIALEKGDVVCSLTFEEGENYPTYTVDLNIVETTALDCGEEAVEEALASMIPIKSNFLYS</sequence>
<dbReference type="HOGENOM" id="CLU_1295488_0_0_1"/>
<dbReference type="InterPro" id="IPR012340">
    <property type="entry name" value="NA-bd_OB-fold"/>
</dbReference>
<name>K1PYR3_MAGGI</name>
<dbReference type="Gene3D" id="2.40.50.140">
    <property type="entry name" value="Nucleic acid-binding proteins"/>
    <property type="match status" value="1"/>
</dbReference>
<accession>K1PYR3</accession>
<dbReference type="SUPFAM" id="SSF50249">
    <property type="entry name" value="Nucleic acid-binding proteins"/>
    <property type="match status" value="1"/>
</dbReference>
<evidence type="ECO:0000313" key="1">
    <source>
        <dbReference type="EMBL" id="EKC29372.1"/>
    </source>
</evidence>
<dbReference type="EMBL" id="JH818962">
    <property type="protein sequence ID" value="EKC29372.1"/>
    <property type="molecule type" value="Genomic_DNA"/>
</dbReference>
<protein>
    <submittedName>
        <fullName evidence="1">Uncharacterized protein</fullName>
    </submittedName>
</protein>
<dbReference type="InParanoid" id="K1PYR3"/>
<reference evidence="1" key="1">
    <citation type="journal article" date="2012" name="Nature">
        <title>The oyster genome reveals stress adaptation and complexity of shell formation.</title>
        <authorList>
            <person name="Zhang G."/>
            <person name="Fang X."/>
            <person name="Guo X."/>
            <person name="Li L."/>
            <person name="Luo R."/>
            <person name="Xu F."/>
            <person name="Yang P."/>
            <person name="Zhang L."/>
            <person name="Wang X."/>
            <person name="Qi H."/>
            <person name="Xiong Z."/>
            <person name="Que H."/>
            <person name="Xie Y."/>
            <person name="Holland P.W."/>
            <person name="Paps J."/>
            <person name="Zhu Y."/>
            <person name="Wu F."/>
            <person name="Chen Y."/>
            <person name="Wang J."/>
            <person name="Peng C."/>
            <person name="Meng J."/>
            <person name="Yang L."/>
            <person name="Liu J."/>
            <person name="Wen B."/>
            <person name="Zhang N."/>
            <person name="Huang Z."/>
            <person name="Zhu Q."/>
            <person name="Feng Y."/>
            <person name="Mount A."/>
            <person name="Hedgecock D."/>
            <person name="Xu Z."/>
            <person name="Liu Y."/>
            <person name="Domazet-Loso T."/>
            <person name="Du Y."/>
            <person name="Sun X."/>
            <person name="Zhang S."/>
            <person name="Liu B."/>
            <person name="Cheng P."/>
            <person name="Jiang X."/>
            <person name="Li J."/>
            <person name="Fan D."/>
            <person name="Wang W."/>
            <person name="Fu W."/>
            <person name="Wang T."/>
            <person name="Wang B."/>
            <person name="Zhang J."/>
            <person name="Peng Z."/>
            <person name="Li Y."/>
            <person name="Li N."/>
            <person name="Wang J."/>
            <person name="Chen M."/>
            <person name="He Y."/>
            <person name="Tan F."/>
            <person name="Song X."/>
            <person name="Zheng Q."/>
            <person name="Huang R."/>
            <person name="Yang H."/>
            <person name="Du X."/>
            <person name="Chen L."/>
            <person name="Yang M."/>
            <person name="Gaffney P.M."/>
            <person name="Wang S."/>
            <person name="Luo L."/>
            <person name="She Z."/>
            <person name="Ming Y."/>
            <person name="Huang W."/>
            <person name="Zhang S."/>
            <person name="Huang B."/>
            <person name="Zhang Y."/>
            <person name="Qu T."/>
            <person name="Ni P."/>
            <person name="Miao G."/>
            <person name="Wang J."/>
            <person name="Wang Q."/>
            <person name="Steinberg C.E."/>
            <person name="Wang H."/>
            <person name="Li N."/>
            <person name="Qian L."/>
            <person name="Zhang G."/>
            <person name="Li Y."/>
            <person name="Yang H."/>
            <person name="Liu X."/>
            <person name="Wang J."/>
            <person name="Yin Y."/>
            <person name="Wang J."/>
        </authorList>
    </citation>
    <scope>NUCLEOTIDE SEQUENCE [LARGE SCALE GENOMIC DNA]</scope>
    <source>
        <strain evidence="1">05x7-T-G4-1.051#20</strain>
    </source>
</reference>
<gene>
    <name evidence="1" type="ORF">CGI_10005923</name>
</gene>
<organism evidence="1">
    <name type="scientific">Magallana gigas</name>
    <name type="common">Pacific oyster</name>
    <name type="synonym">Crassostrea gigas</name>
    <dbReference type="NCBI Taxonomy" id="29159"/>
    <lineage>
        <taxon>Eukaryota</taxon>
        <taxon>Metazoa</taxon>
        <taxon>Spiralia</taxon>
        <taxon>Lophotrochozoa</taxon>
        <taxon>Mollusca</taxon>
        <taxon>Bivalvia</taxon>
        <taxon>Autobranchia</taxon>
        <taxon>Pteriomorphia</taxon>
        <taxon>Ostreida</taxon>
        <taxon>Ostreoidea</taxon>
        <taxon>Ostreidae</taxon>
        <taxon>Magallana</taxon>
    </lineage>
</organism>
<dbReference type="AlphaFoldDB" id="K1PYR3"/>